<dbReference type="InterPro" id="IPR019734">
    <property type="entry name" value="TPR_rpt"/>
</dbReference>
<feature type="compositionally biased region" description="Low complexity" evidence="1">
    <location>
        <begin position="260"/>
        <end position="279"/>
    </location>
</feature>
<dbReference type="InterPro" id="IPR041664">
    <property type="entry name" value="AAA_16"/>
</dbReference>
<evidence type="ECO:0000259" key="2">
    <source>
        <dbReference type="SMART" id="SM01043"/>
    </source>
</evidence>
<dbReference type="Gene3D" id="1.10.10.10">
    <property type="entry name" value="Winged helix-like DNA-binding domain superfamily/Winged helix DNA-binding domain"/>
    <property type="match status" value="1"/>
</dbReference>
<dbReference type="Gene3D" id="3.40.50.300">
    <property type="entry name" value="P-loop containing nucleotide triphosphate hydrolases"/>
    <property type="match status" value="1"/>
</dbReference>
<dbReference type="AlphaFoldDB" id="A0A956RP40"/>
<dbReference type="SMART" id="SM00028">
    <property type="entry name" value="TPR"/>
    <property type="match status" value="4"/>
</dbReference>
<dbReference type="Gene3D" id="1.25.40.10">
    <property type="entry name" value="Tetratricopeptide repeat domain"/>
    <property type="match status" value="2"/>
</dbReference>
<dbReference type="InterPro" id="IPR016032">
    <property type="entry name" value="Sig_transdc_resp-reg_C-effctor"/>
</dbReference>
<dbReference type="Pfam" id="PF03704">
    <property type="entry name" value="BTAD"/>
    <property type="match status" value="1"/>
</dbReference>
<reference evidence="3" key="2">
    <citation type="journal article" date="2021" name="Microbiome">
        <title>Successional dynamics and alternative stable states in a saline activated sludge microbial community over 9 years.</title>
        <authorList>
            <person name="Wang Y."/>
            <person name="Ye J."/>
            <person name="Ju F."/>
            <person name="Liu L."/>
            <person name="Boyd J.A."/>
            <person name="Deng Y."/>
            <person name="Parks D.H."/>
            <person name="Jiang X."/>
            <person name="Yin X."/>
            <person name="Woodcroft B.J."/>
            <person name="Tyson G.W."/>
            <person name="Hugenholtz P."/>
            <person name="Polz M.F."/>
            <person name="Zhang T."/>
        </authorList>
    </citation>
    <scope>NUCLEOTIDE SEQUENCE</scope>
    <source>
        <strain evidence="3">HKST-UBA01</strain>
    </source>
</reference>
<feature type="region of interest" description="Disordered" evidence="1">
    <location>
        <begin position="445"/>
        <end position="471"/>
    </location>
</feature>
<organism evidence="3 4">
    <name type="scientific">Eiseniibacteriota bacterium</name>
    <dbReference type="NCBI Taxonomy" id="2212470"/>
    <lineage>
        <taxon>Bacteria</taxon>
        <taxon>Candidatus Eiseniibacteriota</taxon>
    </lineage>
</organism>
<sequence>MSPRPASVRSIRLFGRWEVRHGSRRLERLKTRKAESLLAFLACHLDRAQPREVLLDMFWPDSPPDRARQSLSQALSAIRLSLESASSRPVLLANHRDVALDPTLIDCDVYAYRGLVDRVGRRPKTDELAQAVDLYRGDLMPGHYDDWVMEMRDHLQQLQLTCLESLADRARLAKQPEETARFARRALELDPLNESICRSLIEASLSLGQEMVAARVFQSFRDLLRRELGEELEEETQALGRRIAHRIGREVDHARRLAEPESAPPAATEPAPPAEAGSGERSGTGLGGRLPGYGTSFLGRDSEIDDLRRQLTGATGRIVVLTGLGGIGKTRLALEAAGRLLGSFRGGTFFLPLADAQTAEDLLRQIASAIGVDADELDLERLGAAVPTDSLLILDNFEQMEDRAALLLPKLLEACPSVNLLVTSRRCLGFAGEVVSAVEALATEGDPVSGAGPGGTDPDGSDPDGPAASSPAARLFRDRVERVRPDIEWTRSSVQLSATITRRLEGIPLAIELAAARCGILTVRQLSERLTKRLDLLKVTRPDIPERHAALRGAFDWSFRLLPRDVQKFLVDLSVFRGSWTVDAAEDVCDAPLALDWMELLCDCSLLIRAEAADEIRFRFFDVVREYLTERMTPTRLERLLGRKLRYLARVVDRDRQAIHGGSRARLVAWFQAELDNVRHVLTWSEHRLTSSSRDLPTLRVRVLGMCGQLGNFWRFAALHAEGAEWNRRLLEAAAGAPSDPSRTAARWTRGYLLLVAGREAEAARMLEEVLEDQRRTRNLAGQADSLLMLGHIHLRGGDSTAARTCLEEALAIFRRLEQGHGIGAALSGLADVLARAGETRAARERLAEALAQRKENGEPWEIASCYNSLGLLDLASGAPAEARASFERALVLRRDLGDELAVGTTLYNLTATALRAGWIDAGLGYARESLEIHLRLAAQSAVAHDLAHIAQLMAAAARWRDAAFVRFLARRFQERDAVAFEPGAETGLADLESRLAEALSETERLRCRASALALSRDELAEAVLPLLVSESPRTPDQGSTGKM</sequence>
<dbReference type="PRINTS" id="PR00364">
    <property type="entry name" value="DISEASERSIST"/>
</dbReference>
<dbReference type="InterPro" id="IPR011990">
    <property type="entry name" value="TPR-like_helical_dom_sf"/>
</dbReference>
<dbReference type="GO" id="GO:0006355">
    <property type="term" value="P:regulation of DNA-templated transcription"/>
    <property type="evidence" value="ECO:0007669"/>
    <property type="project" value="InterPro"/>
</dbReference>
<dbReference type="GO" id="GO:0003677">
    <property type="term" value="F:DNA binding"/>
    <property type="evidence" value="ECO:0007669"/>
    <property type="project" value="InterPro"/>
</dbReference>
<proteinExistence type="predicted"/>
<dbReference type="Pfam" id="PF13424">
    <property type="entry name" value="TPR_12"/>
    <property type="match status" value="1"/>
</dbReference>
<dbReference type="EMBL" id="JAGQHR010000168">
    <property type="protein sequence ID" value="MCA9727450.1"/>
    <property type="molecule type" value="Genomic_DNA"/>
</dbReference>
<dbReference type="SMART" id="SM01043">
    <property type="entry name" value="BTAD"/>
    <property type="match status" value="1"/>
</dbReference>
<dbReference type="InterPro" id="IPR027417">
    <property type="entry name" value="P-loop_NTPase"/>
</dbReference>
<dbReference type="PANTHER" id="PTHR47691">
    <property type="entry name" value="REGULATOR-RELATED"/>
    <property type="match status" value="1"/>
</dbReference>
<dbReference type="InterPro" id="IPR005158">
    <property type="entry name" value="BTAD"/>
</dbReference>
<dbReference type="Proteomes" id="UP000697710">
    <property type="component" value="Unassembled WGS sequence"/>
</dbReference>
<gene>
    <name evidence="3" type="ORF">KC729_07190</name>
</gene>
<dbReference type="PANTHER" id="PTHR47691:SF3">
    <property type="entry name" value="HTH-TYPE TRANSCRIPTIONAL REGULATOR RV0890C-RELATED"/>
    <property type="match status" value="1"/>
</dbReference>
<dbReference type="SUPFAM" id="SSF46894">
    <property type="entry name" value="C-terminal effector domain of the bipartite response regulators"/>
    <property type="match status" value="1"/>
</dbReference>
<evidence type="ECO:0000313" key="4">
    <source>
        <dbReference type="Proteomes" id="UP000697710"/>
    </source>
</evidence>
<dbReference type="SUPFAM" id="SSF52540">
    <property type="entry name" value="P-loop containing nucleoside triphosphate hydrolases"/>
    <property type="match status" value="1"/>
</dbReference>
<dbReference type="InterPro" id="IPR036388">
    <property type="entry name" value="WH-like_DNA-bd_sf"/>
</dbReference>
<dbReference type="SUPFAM" id="SSF48452">
    <property type="entry name" value="TPR-like"/>
    <property type="match status" value="2"/>
</dbReference>
<feature type="region of interest" description="Disordered" evidence="1">
    <location>
        <begin position="255"/>
        <end position="291"/>
    </location>
</feature>
<dbReference type="Pfam" id="PF13374">
    <property type="entry name" value="TPR_10"/>
    <property type="match status" value="1"/>
</dbReference>
<comment type="caution">
    <text evidence="3">The sequence shown here is derived from an EMBL/GenBank/DDBJ whole genome shotgun (WGS) entry which is preliminary data.</text>
</comment>
<protein>
    <submittedName>
        <fullName evidence="3">Tetratricopeptide repeat protein</fullName>
    </submittedName>
</protein>
<name>A0A956RP40_UNCEI</name>
<reference evidence="3" key="1">
    <citation type="submission" date="2020-04" db="EMBL/GenBank/DDBJ databases">
        <authorList>
            <person name="Zhang T."/>
        </authorList>
    </citation>
    <scope>NUCLEOTIDE SEQUENCE</scope>
    <source>
        <strain evidence="3">HKST-UBA01</strain>
    </source>
</reference>
<feature type="compositionally biased region" description="Gly residues" evidence="1">
    <location>
        <begin position="280"/>
        <end position="291"/>
    </location>
</feature>
<dbReference type="Pfam" id="PF13191">
    <property type="entry name" value="AAA_16"/>
    <property type="match status" value="1"/>
</dbReference>
<feature type="domain" description="Bacterial transcriptional activator" evidence="2">
    <location>
        <begin position="107"/>
        <end position="244"/>
    </location>
</feature>
<evidence type="ECO:0000313" key="3">
    <source>
        <dbReference type="EMBL" id="MCA9727450.1"/>
    </source>
</evidence>
<accession>A0A956RP40</accession>
<evidence type="ECO:0000256" key="1">
    <source>
        <dbReference type="SAM" id="MobiDB-lite"/>
    </source>
</evidence>